<dbReference type="RefSeq" id="WP_302117310.1">
    <property type="nucleotide sequence ID" value="NZ_SJPU01000001.1"/>
</dbReference>
<dbReference type="PANTHER" id="PTHR34351">
    <property type="entry name" value="SLR1927 PROTEIN-RELATED"/>
    <property type="match status" value="1"/>
</dbReference>
<evidence type="ECO:0000259" key="1">
    <source>
        <dbReference type="Pfam" id="PF01882"/>
    </source>
</evidence>
<comment type="caution">
    <text evidence="2">The sequence shown here is derived from an EMBL/GenBank/DDBJ whole genome shotgun (WGS) entry which is preliminary data.</text>
</comment>
<evidence type="ECO:0000313" key="3">
    <source>
        <dbReference type="Proteomes" id="UP000319908"/>
    </source>
</evidence>
<name>A0A5C6C4Y4_9BACT</name>
<proteinExistence type="predicted"/>
<feature type="domain" description="DUF58" evidence="1">
    <location>
        <begin position="222"/>
        <end position="404"/>
    </location>
</feature>
<dbReference type="Proteomes" id="UP000319908">
    <property type="component" value="Unassembled WGS sequence"/>
</dbReference>
<dbReference type="PANTHER" id="PTHR34351:SF1">
    <property type="entry name" value="SLR1927 PROTEIN"/>
    <property type="match status" value="1"/>
</dbReference>
<reference evidence="2 3" key="1">
    <citation type="journal article" date="2020" name="Antonie Van Leeuwenhoek">
        <title>Rhodopirellula heiligendammensis sp. nov., Rhodopirellula pilleata sp. nov., and Rhodopirellula solitaria sp. nov. isolated from natural or artificial marine surfaces in Northern Germany and California, USA, and emended description of the genus Rhodopirellula.</title>
        <authorList>
            <person name="Kallscheuer N."/>
            <person name="Wiegand S."/>
            <person name="Jogler M."/>
            <person name="Boedeker C."/>
            <person name="Peeters S.H."/>
            <person name="Rast P."/>
            <person name="Heuer A."/>
            <person name="Jetten M.S.M."/>
            <person name="Rohde M."/>
            <person name="Jogler C."/>
        </authorList>
    </citation>
    <scope>NUCLEOTIDE SEQUENCE [LARGE SCALE GENOMIC DNA]</scope>
    <source>
        <strain evidence="2 3">Poly21</strain>
    </source>
</reference>
<keyword evidence="3" id="KW-1185">Reference proteome</keyword>
<dbReference type="InterPro" id="IPR002881">
    <property type="entry name" value="DUF58"/>
</dbReference>
<organism evidence="2 3">
    <name type="scientific">Allorhodopirellula heiligendammensis</name>
    <dbReference type="NCBI Taxonomy" id="2714739"/>
    <lineage>
        <taxon>Bacteria</taxon>
        <taxon>Pseudomonadati</taxon>
        <taxon>Planctomycetota</taxon>
        <taxon>Planctomycetia</taxon>
        <taxon>Pirellulales</taxon>
        <taxon>Pirellulaceae</taxon>
        <taxon>Allorhodopirellula</taxon>
    </lineage>
</organism>
<gene>
    <name evidence="2" type="ORF">Poly21_05560</name>
</gene>
<dbReference type="Pfam" id="PF01882">
    <property type="entry name" value="DUF58"/>
    <property type="match status" value="1"/>
</dbReference>
<protein>
    <recommendedName>
        <fullName evidence="1">DUF58 domain-containing protein</fullName>
    </recommendedName>
</protein>
<sequence length="416" mass="45690">MMDRRSTRHRLTRLGIQVMLIGVFGILGGSLKGLNLLVVVAAVTLGGLFAQWRVSLAMIDALRIHRRMPAEGFVGKPMRIRYQLHNSHRLMPLWLIRLEDTLQRTSLMSGGGRPTSAAVGQLQHTMTGAGLLMPGQTTSAYFDVTVAYRGRYELNCWRVSSTAPFALSTASREFDGPPDFVDVYPRLLRLRRSWQRILPSQVGSLSAAAHRHGHADDEFFGLREYRHGDSPKHIHWRTTARLNEPAVRQFEQQQRFDLCLLVDVWSDRPITGSPYASGSDPLLIDDAIETAISLAASIAMELTQGGENQVLLVVAGSGLDVVVGGPSVLGRKRMLQSLAHVVPSTSVAVGAALTQAAETAGRLPDLVVISPRSQADAIATDATTATALRQWKTRSQISWVDVTDSGRHDWFGMEET</sequence>
<accession>A0A5C6C4Y4</accession>
<dbReference type="EMBL" id="SJPU01000001">
    <property type="protein sequence ID" value="TWU18394.1"/>
    <property type="molecule type" value="Genomic_DNA"/>
</dbReference>
<dbReference type="AlphaFoldDB" id="A0A5C6C4Y4"/>
<evidence type="ECO:0000313" key="2">
    <source>
        <dbReference type="EMBL" id="TWU18394.1"/>
    </source>
</evidence>